<organism evidence="2 3">
    <name type="scientific">Sulfurospirillum cavolei</name>
    <dbReference type="NCBI Taxonomy" id="366522"/>
    <lineage>
        <taxon>Bacteria</taxon>
        <taxon>Pseudomonadati</taxon>
        <taxon>Campylobacterota</taxon>
        <taxon>Epsilonproteobacteria</taxon>
        <taxon>Campylobacterales</taxon>
        <taxon>Sulfurospirillaceae</taxon>
        <taxon>Sulfurospirillum</taxon>
    </lineage>
</organism>
<dbReference type="Gene3D" id="3.30.450.20">
    <property type="entry name" value="PAS domain"/>
    <property type="match status" value="1"/>
</dbReference>
<dbReference type="InterPro" id="IPR043128">
    <property type="entry name" value="Rev_trsase/Diguanyl_cyclase"/>
</dbReference>
<dbReference type="PROSITE" id="PS50887">
    <property type="entry name" value="GGDEF"/>
    <property type="match status" value="1"/>
</dbReference>
<dbReference type="InterPro" id="IPR052163">
    <property type="entry name" value="DGC-Regulatory_Protein"/>
</dbReference>
<gene>
    <name evidence="2" type="ORF">CFH80_03185</name>
</gene>
<evidence type="ECO:0000259" key="1">
    <source>
        <dbReference type="PROSITE" id="PS50887"/>
    </source>
</evidence>
<dbReference type="AlphaFoldDB" id="A0A2D3W5X8"/>
<dbReference type="GO" id="GO:0003824">
    <property type="term" value="F:catalytic activity"/>
    <property type="evidence" value="ECO:0007669"/>
    <property type="project" value="UniProtKB-ARBA"/>
</dbReference>
<dbReference type="Pfam" id="PF00990">
    <property type="entry name" value="GGDEF"/>
    <property type="match status" value="1"/>
</dbReference>
<dbReference type="InterPro" id="IPR035965">
    <property type="entry name" value="PAS-like_dom_sf"/>
</dbReference>
<dbReference type="STRING" id="366522.GCA_001548055_00424"/>
<dbReference type="FunFam" id="3.30.70.270:FF:000001">
    <property type="entry name" value="Diguanylate cyclase domain protein"/>
    <property type="match status" value="1"/>
</dbReference>
<sequence length="341" mass="38527">MSIHYETLIDSINVGIITVDANLTIHYINKWVAVHNNIHPDEVQGQNLLSVFDIPEEKLKSLKRHIKAALTLHSPSFFTADANGYLLAMQNSMTIKSVFEFMQQDVTIVPYDLEQKIVTMLIYDQTTLMEEKSKCNKESAELAKAIKIANATIRKLETARNKLVKQQDMIYKQAHYDHLTSLANRMLLHQRLQLLIESNLSSGKKFGVLFLDLDNFKEINDSLGHDIGDMILINVAKTLLLATRKTDTVARFGGDEFIILVDDIESEEVLRHIASKLVTNLQQPIRVHHMDIGVTTSIGISLFPDHGKDFNQLIKSADVALYEAKSAGRNTYKVFTPPSKL</sequence>
<dbReference type="EMBL" id="DLUG01000084">
    <property type="protein sequence ID" value="DAB36762.1"/>
    <property type="molecule type" value="Genomic_DNA"/>
</dbReference>
<dbReference type="NCBIfam" id="TIGR00254">
    <property type="entry name" value="GGDEF"/>
    <property type="match status" value="1"/>
</dbReference>
<evidence type="ECO:0000313" key="3">
    <source>
        <dbReference type="Proteomes" id="UP000231638"/>
    </source>
</evidence>
<dbReference type="CDD" id="cd01949">
    <property type="entry name" value="GGDEF"/>
    <property type="match status" value="1"/>
</dbReference>
<feature type="domain" description="GGDEF" evidence="1">
    <location>
        <begin position="204"/>
        <end position="337"/>
    </location>
</feature>
<dbReference type="InterPro" id="IPR013767">
    <property type="entry name" value="PAS_fold"/>
</dbReference>
<dbReference type="GO" id="GO:0006355">
    <property type="term" value="P:regulation of DNA-templated transcription"/>
    <property type="evidence" value="ECO:0007669"/>
    <property type="project" value="InterPro"/>
</dbReference>
<dbReference type="SUPFAM" id="SSF55073">
    <property type="entry name" value="Nucleotide cyclase"/>
    <property type="match status" value="1"/>
</dbReference>
<dbReference type="SUPFAM" id="SSF55785">
    <property type="entry name" value="PYP-like sensor domain (PAS domain)"/>
    <property type="match status" value="1"/>
</dbReference>
<dbReference type="SMART" id="SM00091">
    <property type="entry name" value="PAS"/>
    <property type="match status" value="1"/>
</dbReference>
<protein>
    <submittedName>
        <fullName evidence="2">Diguanylate cyclase</fullName>
    </submittedName>
</protein>
<dbReference type="InterPro" id="IPR000014">
    <property type="entry name" value="PAS"/>
</dbReference>
<comment type="caution">
    <text evidence="2">The sequence shown here is derived from an EMBL/GenBank/DDBJ whole genome shotgun (WGS) entry which is preliminary data.</text>
</comment>
<dbReference type="InterPro" id="IPR029787">
    <property type="entry name" value="Nucleotide_cyclase"/>
</dbReference>
<dbReference type="Pfam" id="PF00989">
    <property type="entry name" value="PAS"/>
    <property type="match status" value="1"/>
</dbReference>
<dbReference type="Gene3D" id="3.30.70.270">
    <property type="match status" value="1"/>
</dbReference>
<dbReference type="PANTHER" id="PTHR46663">
    <property type="entry name" value="DIGUANYLATE CYCLASE DGCT-RELATED"/>
    <property type="match status" value="1"/>
</dbReference>
<dbReference type="InterPro" id="IPR000160">
    <property type="entry name" value="GGDEF_dom"/>
</dbReference>
<dbReference type="SMART" id="SM00267">
    <property type="entry name" value="GGDEF"/>
    <property type="match status" value="1"/>
</dbReference>
<accession>A0A2D3W5X8</accession>
<dbReference type="Proteomes" id="UP000231638">
    <property type="component" value="Unassembled WGS sequence"/>
</dbReference>
<evidence type="ECO:0000313" key="2">
    <source>
        <dbReference type="EMBL" id="DAB36762.1"/>
    </source>
</evidence>
<dbReference type="PANTHER" id="PTHR46663:SF2">
    <property type="entry name" value="GGDEF DOMAIN-CONTAINING PROTEIN"/>
    <property type="match status" value="1"/>
</dbReference>
<name>A0A2D3W5X8_9BACT</name>
<reference evidence="2 3" key="1">
    <citation type="journal article" date="2017" name="Front. Microbiol.">
        <title>Comparative Genomic Analysis of the Class Epsilonproteobacteria and Proposed Reclassification to Epsilonbacteraeota (phyl. nov.).</title>
        <authorList>
            <person name="Waite D.W."/>
            <person name="Vanwonterghem I."/>
            <person name="Rinke C."/>
            <person name="Parks D.H."/>
            <person name="Zhang Y."/>
            <person name="Takai K."/>
            <person name="Sievert S.M."/>
            <person name="Simon J."/>
            <person name="Campbell B.J."/>
            <person name="Hanson T.E."/>
            <person name="Woyke T."/>
            <person name="Klotz M.G."/>
            <person name="Hugenholtz P."/>
        </authorList>
    </citation>
    <scope>NUCLEOTIDE SEQUENCE [LARGE SCALE GENOMIC DNA]</scope>
    <source>
        <strain evidence="2">UBA11420</strain>
    </source>
</reference>
<proteinExistence type="predicted"/>